<evidence type="ECO:0000256" key="1">
    <source>
        <dbReference type="ARBA" id="ARBA00022898"/>
    </source>
</evidence>
<dbReference type="Pfam" id="PF21478">
    <property type="entry name" value="GcvP2_C"/>
    <property type="match status" value="1"/>
</dbReference>
<reference evidence="3" key="2">
    <citation type="submission" date="2025-09" db="UniProtKB">
        <authorList>
            <consortium name="Ensembl"/>
        </authorList>
    </citation>
    <scope>IDENTIFICATION</scope>
</reference>
<dbReference type="Gene3D" id="3.40.640.10">
    <property type="entry name" value="Type I PLP-dependent aspartate aminotransferase-like (Major domain)"/>
    <property type="match status" value="1"/>
</dbReference>
<keyword evidence="1" id="KW-0663">Pyridoxal phosphate</keyword>
<dbReference type="GO" id="GO:0016594">
    <property type="term" value="F:glycine binding"/>
    <property type="evidence" value="ECO:0007669"/>
    <property type="project" value="TreeGrafter"/>
</dbReference>
<dbReference type="GO" id="GO:0019464">
    <property type="term" value="P:glycine decarboxylation via glycine cleavage system"/>
    <property type="evidence" value="ECO:0007669"/>
    <property type="project" value="TreeGrafter"/>
</dbReference>
<dbReference type="SUPFAM" id="SSF53383">
    <property type="entry name" value="PLP-dependent transferases"/>
    <property type="match status" value="1"/>
</dbReference>
<dbReference type="GO" id="GO:0004375">
    <property type="term" value="F:glycine dehydrogenase (decarboxylating) activity"/>
    <property type="evidence" value="ECO:0007669"/>
    <property type="project" value="InterPro"/>
</dbReference>
<dbReference type="Ensembl" id="ENSMCST00000007189.1">
    <property type="protein sequence ID" value="ENSMCSP00000007024.1"/>
    <property type="gene ID" value="ENSMCSG00000005022.1"/>
</dbReference>
<dbReference type="Proteomes" id="UP000694560">
    <property type="component" value="Unplaced"/>
</dbReference>
<reference evidence="3" key="1">
    <citation type="submission" date="2025-08" db="UniProtKB">
        <authorList>
            <consortium name="Ensembl"/>
        </authorList>
    </citation>
    <scope>IDENTIFICATION</scope>
</reference>
<dbReference type="GO" id="GO:0005960">
    <property type="term" value="C:glycine cleavage complex"/>
    <property type="evidence" value="ECO:0007669"/>
    <property type="project" value="TreeGrafter"/>
</dbReference>
<dbReference type="GO" id="GO:0030170">
    <property type="term" value="F:pyridoxal phosphate binding"/>
    <property type="evidence" value="ECO:0007669"/>
    <property type="project" value="TreeGrafter"/>
</dbReference>
<dbReference type="GO" id="GO:0005739">
    <property type="term" value="C:mitochondrion"/>
    <property type="evidence" value="ECO:0007669"/>
    <property type="project" value="TreeGrafter"/>
</dbReference>
<dbReference type="InterPro" id="IPR015424">
    <property type="entry name" value="PyrdxlP-dep_Trfase"/>
</dbReference>
<organism evidence="3 4">
    <name type="scientific">Malurus cyaneus samueli</name>
    <dbReference type="NCBI Taxonomy" id="2593467"/>
    <lineage>
        <taxon>Eukaryota</taxon>
        <taxon>Metazoa</taxon>
        <taxon>Chordata</taxon>
        <taxon>Craniata</taxon>
        <taxon>Vertebrata</taxon>
        <taxon>Euteleostomi</taxon>
        <taxon>Archelosauria</taxon>
        <taxon>Archosauria</taxon>
        <taxon>Dinosauria</taxon>
        <taxon>Saurischia</taxon>
        <taxon>Theropoda</taxon>
        <taxon>Coelurosauria</taxon>
        <taxon>Aves</taxon>
        <taxon>Neognathae</taxon>
        <taxon>Neoaves</taxon>
        <taxon>Telluraves</taxon>
        <taxon>Australaves</taxon>
        <taxon>Passeriformes</taxon>
        <taxon>Meliphagoidea</taxon>
        <taxon>Maluridae</taxon>
        <taxon>Malurus</taxon>
    </lineage>
</organism>
<dbReference type="InterPro" id="IPR015421">
    <property type="entry name" value="PyrdxlP-dep_Trfase_major"/>
</dbReference>
<dbReference type="PANTHER" id="PTHR11773">
    <property type="entry name" value="GLYCINE DEHYDROGENASE, DECARBOXYLATING"/>
    <property type="match status" value="1"/>
</dbReference>
<accession>A0A8C5THE6</accession>
<dbReference type="AlphaFoldDB" id="A0A8C5THE6"/>
<evidence type="ECO:0000259" key="2">
    <source>
        <dbReference type="Pfam" id="PF21478"/>
    </source>
</evidence>
<evidence type="ECO:0000313" key="4">
    <source>
        <dbReference type="Proteomes" id="UP000694560"/>
    </source>
</evidence>
<dbReference type="InterPro" id="IPR020581">
    <property type="entry name" value="GDC_P"/>
</dbReference>
<keyword evidence="4" id="KW-1185">Reference proteome</keyword>
<name>A0A8C5THE6_9PASS</name>
<evidence type="ECO:0000313" key="3">
    <source>
        <dbReference type="Ensembl" id="ENSMCSP00000007024.1"/>
    </source>
</evidence>
<feature type="domain" description="Glycine dehydrogenase C-terminal" evidence="2">
    <location>
        <begin position="180"/>
        <end position="218"/>
    </location>
</feature>
<dbReference type="PANTHER" id="PTHR11773:SF1">
    <property type="entry name" value="GLYCINE DEHYDROGENASE (DECARBOXYLATING), MITOCHONDRIAL"/>
    <property type="match status" value="1"/>
</dbReference>
<dbReference type="OrthoDB" id="6537869at2759"/>
<proteinExistence type="predicted"/>
<dbReference type="InterPro" id="IPR049316">
    <property type="entry name" value="GDC-P_C"/>
</dbReference>
<sequence>MIEAKGFFFCLRKYLLSLGQGEEFEENFCLIPKSAHGTNPASAQMAGMEDSANLKWIKNGSIDMFPHLKAMVDKHKGNLAAIMITLPFHQWWFEEGDWKMCNKCTSFTNTEFGLCRPGDMALDVSHLISQNLAFHTEEERLDGYNWELWLFSNIKTIWAPLLDACPLGTVSLTDFSLSPGFHASNHVLASAGTLMIEPTESEDKAEWTIWCDAMISHRSGNRWLVFFSPLAFCEPESKFWPTIARIDDIYGDQHLVCTCPPMEAYESPFSEQKRASSYRRWLLCSLPAYRLSGMEHSALDYPDGDIVMGILCNSFEDISPTFVN</sequence>
<protein>
    <recommendedName>
        <fullName evidence="2">Glycine dehydrogenase C-terminal domain-containing protein</fullName>
    </recommendedName>
</protein>